<protein>
    <submittedName>
        <fullName evidence="9">Anti-sigma factor RsgI, N-terminal</fullName>
    </submittedName>
</protein>
<dbReference type="STRING" id="398512.Bccel_2756"/>
<feature type="compositionally biased region" description="Basic and acidic residues" evidence="6">
    <location>
        <begin position="278"/>
        <end position="287"/>
    </location>
</feature>
<dbReference type="InterPro" id="IPR055431">
    <property type="entry name" value="RsgI_M"/>
</dbReference>
<feature type="compositionally biased region" description="Basic and acidic residues" evidence="6">
    <location>
        <begin position="329"/>
        <end position="369"/>
    </location>
</feature>
<keyword evidence="4 7" id="KW-1133">Transmembrane helix</keyword>
<keyword evidence="5 7" id="KW-0472">Membrane</keyword>
<comment type="caution">
    <text evidence="9">The sequence shown here is derived from an EMBL/GenBank/DDBJ whole genome shotgun (WGS) entry which is preliminary data.</text>
</comment>
<dbReference type="InterPro" id="IPR024449">
    <property type="entry name" value="Anti-sigma_RsgI_N"/>
</dbReference>
<feature type="compositionally biased region" description="Low complexity" evidence="6">
    <location>
        <begin position="289"/>
        <end position="302"/>
    </location>
</feature>
<feature type="region of interest" description="Disordered" evidence="6">
    <location>
        <begin position="237"/>
        <end position="441"/>
    </location>
</feature>
<dbReference type="Pfam" id="PF12791">
    <property type="entry name" value="RsgI_N"/>
    <property type="match status" value="1"/>
</dbReference>
<evidence type="ECO:0000256" key="7">
    <source>
        <dbReference type="SAM" id="Phobius"/>
    </source>
</evidence>
<feature type="compositionally biased region" description="Basic and acidic residues" evidence="6">
    <location>
        <begin position="401"/>
        <end position="435"/>
    </location>
</feature>
<keyword evidence="10" id="KW-1185">Reference proteome</keyword>
<sequence length="441" mass="49060">MKALIVDIEGKYAVAMTKKGTFIKVKNTGKYTVGYEADLPSGILTNVKLMAGAASAAVFLLAAGLGIFFYTNPYSYINIDINPSVQITANIFDRIIKVTALNDDAQKIVEDLSIKNKVLDQGVEQVVNSAVKNGYLKDEKTNAIMLTVTSANSSKNKKLQEKVAVVVEKKIKLDKINSEVLVEEVNDKNRTEAVKQGISPGKLKLVQKLIGLDPSLKAEDLIDKPVKEILKAIRDYSKSQKTGKSDNSNNIPNGKNNNNYNTNNNSNNNNYNNSNNNKKNDKNDKNNKNSKNNNNNNVNNNYRTDFKKDSDKEKKVPEHGSTPVGNIRPSKDKKEGKNKENSVTVNDRRMEFREDSKDNAGKIQSDNDKNQNNIKKNSDIQDKVSTPPPSDNKGASNQTKNLDEKKNTNSIVDKHKETVEEPKKTDIKKKVDNKKSNNTNN</sequence>
<evidence type="ECO:0000256" key="2">
    <source>
        <dbReference type="ARBA" id="ARBA00022475"/>
    </source>
</evidence>
<evidence type="ECO:0000313" key="9">
    <source>
        <dbReference type="EMBL" id="KNY27485.1"/>
    </source>
</evidence>
<evidence type="ECO:0000313" key="10">
    <source>
        <dbReference type="Proteomes" id="UP000036923"/>
    </source>
</evidence>
<evidence type="ECO:0000259" key="8">
    <source>
        <dbReference type="PROSITE" id="PS51849"/>
    </source>
</evidence>
<evidence type="ECO:0000256" key="5">
    <source>
        <dbReference type="ARBA" id="ARBA00023136"/>
    </source>
</evidence>
<dbReference type="Proteomes" id="UP000036923">
    <property type="component" value="Unassembled WGS sequence"/>
</dbReference>
<name>A0A0L6JP52_9FIRM</name>
<keyword evidence="3 7" id="KW-0812">Transmembrane</keyword>
<evidence type="ECO:0000256" key="4">
    <source>
        <dbReference type="ARBA" id="ARBA00022989"/>
    </source>
</evidence>
<dbReference type="PROSITE" id="PS51849">
    <property type="entry name" value="RSGI_N"/>
    <property type="match status" value="1"/>
</dbReference>
<reference evidence="10" key="1">
    <citation type="submission" date="2015-07" db="EMBL/GenBank/DDBJ databases">
        <title>Near-Complete Genome Sequence of the Cellulolytic Bacterium Bacteroides (Pseudobacteroides) cellulosolvens ATCC 35603.</title>
        <authorList>
            <person name="Dassa B."/>
            <person name="Utturkar S.M."/>
            <person name="Klingeman D.M."/>
            <person name="Hurt R.A."/>
            <person name="Keller M."/>
            <person name="Xu J."/>
            <person name="Reddy Y.H.K."/>
            <person name="Borovok I."/>
            <person name="Grinberg I.R."/>
            <person name="Lamed R."/>
            <person name="Zhivin O."/>
            <person name="Bayer E.A."/>
            <person name="Brown S.D."/>
        </authorList>
    </citation>
    <scope>NUCLEOTIDE SEQUENCE [LARGE SCALE GENOMIC DNA]</scope>
    <source>
        <strain evidence="10">DSM 2933</strain>
    </source>
</reference>
<feature type="compositionally biased region" description="Basic and acidic residues" evidence="6">
    <location>
        <begin position="304"/>
        <end position="318"/>
    </location>
</feature>
<evidence type="ECO:0000256" key="3">
    <source>
        <dbReference type="ARBA" id="ARBA00022692"/>
    </source>
</evidence>
<dbReference type="EMBL" id="LGTC01000001">
    <property type="protein sequence ID" value="KNY27485.1"/>
    <property type="molecule type" value="Genomic_DNA"/>
</dbReference>
<comment type="subcellular location">
    <subcellularLocation>
        <location evidence="1">Cell membrane</location>
        <topology evidence="1">Single-pass membrane protein</topology>
    </subcellularLocation>
</comment>
<feature type="domain" description="RsgI N-terminal anti-sigma" evidence="8">
    <location>
        <begin position="1"/>
        <end position="48"/>
    </location>
</feature>
<proteinExistence type="predicted"/>
<feature type="compositionally biased region" description="Low complexity" evidence="6">
    <location>
        <begin position="245"/>
        <end position="277"/>
    </location>
</feature>
<keyword evidence="2" id="KW-1003">Cell membrane</keyword>
<dbReference type="eggNOG" id="ENOG5032YNU">
    <property type="taxonomic scope" value="Bacteria"/>
</dbReference>
<dbReference type="RefSeq" id="WP_036944033.1">
    <property type="nucleotide sequence ID" value="NZ_JQKC01000025.1"/>
</dbReference>
<feature type="transmembrane region" description="Helical" evidence="7">
    <location>
        <begin position="49"/>
        <end position="70"/>
    </location>
</feature>
<dbReference type="GO" id="GO:0005886">
    <property type="term" value="C:plasma membrane"/>
    <property type="evidence" value="ECO:0007669"/>
    <property type="project" value="UniProtKB-SubCell"/>
</dbReference>
<dbReference type="OrthoDB" id="9800626at2"/>
<evidence type="ECO:0000256" key="1">
    <source>
        <dbReference type="ARBA" id="ARBA00004162"/>
    </source>
</evidence>
<dbReference type="Pfam" id="PF23750">
    <property type="entry name" value="RsgI_M"/>
    <property type="match status" value="1"/>
</dbReference>
<dbReference type="AlphaFoldDB" id="A0A0L6JP52"/>
<accession>A0A0L6JP52</accession>
<evidence type="ECO:0000256" key="6">
    <source>
        <dbReference type="SAM" id="MobiDB-lite"/>
    </source>
</evidence>
<organism evidence="9 10">
    <name type="scientific">Pseudobacteroides cellulosolvens ATCC 35603 = DSM 2933</name>
    <dbReference type="NCBI Taxonomy" id="398512"/>
    <lineage>
        <taxon>Bacteria</taxon>
        <taxon>Bacillati</taxon>
        <taxon>Bacillota</taxon>
        <taxon>Clostridia</taxon>
        <taxon>Eubacteriales</taxon>
        <taxon>Oscillospiraceae</taxon>
        <taxon>Pseudobacteroides</taxon>
    </lineage>
</organism>
<gene>
    <name evidence="9" type="ORF">Bccel_2756</name>
</gene>